<dbReference type="Proteomes" id="UP000419743">
    <property type="component" value="Unassembled WGS sequence"/>
</dbReference>
<dbReference type="InterPro" id="IPR035895">
    <property type="entry name" value="HPr-like_sf"/>
</dbReference>
<evidence type="ECO:0000259" key="6">
    <source>
        <dbReference type="PROSITE" id="PS51350"/>
    </source>
</evidence>
<dbReference type="NCBIfam" id="TIGR01003">
    <property type="entry name" value="PTS_HPr_family"/>
    <property type="match status" value="1"/>
</dbReference>
<evidence type="ECO:0000256" key="2">
    <source>
        <dbReference type="ARBA" id="ARBA00004496"/>
    </source>
</evidence>
<dbReference type="PANTHER" id="PTHR33705">
    <property type="entry name" value="PHOSPHOCARRIER PROTEIN HPR"/>
    <property type="match status" value="1"/>
</dbReference>
<dbReference type="Pfam" id="PF00381">
    <property type="entry name" value="PTS-HPr"/>
    <property type="match status" value="1"/>
</dbReference>
<keyword evidence="5" id="KW-0598">Phosphotransferase system</keyword>
<sequence>MAERTATIGSPVGLHARPAAIFTRAAEDSGIQVRISKNGSVPQDAASILGVMTIGAKYGDTVTLHAEGARAARVLEELAELLSRDLDA</sequence>
<dbReference type="GO" id="GO:0016740">
    <property type="term" value="F:transferase activity"/>
    <property type="evidence" value="ECO:0007669"/>
    <property type="project" value="UniProtKB-KW"/>
</dbReference>
<dbReference type="Gene3D" id="3.30.1340.10">
    <property type="entry name" value="HPr-like"/>
    <property type="match status" value="1"/>
</dbReference>
<keyword evidence="4" id="KW-0963">Cytoplasm</keyword>
<dbReference type="InterPro" id="IPR000032">
    <property type="entry name" value="HPr-like"/>
</dbReference>
<organism evidence="7 8">
    <name type="scientific">Occultella aeris</name>
    <dbReference type="NCBI Taxonomy" id="2761496"/>
    <lineage>
        <taxon>Bacteria</taxon>
        <taxon>Bacillati</taxon>
        <taxon>Actinomycetota</taxon>
        <taxon>Actinomycetes</taxon>
        <taxon>Micrococcales</taxon>
        <taxon>Ruaniaceae</taxon>
        <taxon>Occultella</taxon>
    </lineage>
</organism>
<keyword evidence="8" id="KW-1185">Reference proteome</keyword>
<evidence type="ECO:0000313" key="8">
    <source>
        <dbReference type="Proteomes" id="UP000419743"/>
    </source>
</evidence>
<proteinExistence type="predicted"/>
<dbReference type="AlphaFoldDB" id="A0A7M4DD92"/>
<evidence type="ECO:0000256" key="3">
    <source>
        <dbReference type="ARBA" id="ARBA00020422"/>
    </source>
</evidence>
<accession>A0A7M4DD92</accession>
<name>A0A7M4DD92_9MICO</name>
<dbReference type="InterPro" id="IPR001020">
    <property type="entry name" value="PTS_HPr_His_P_site"/>
</dbReference>
<dbReference type="PRINTS" id="PR00107">
    <property type="entry name" value="PHOSPHOCPHPR"/>
</dbReference>
<dbReference type="InterPro" id="IPR050399">
    <property type="entry name" value="HPr"/>
</dbReference>
<dbReference type="PANTHER" id="PTHR33705:SF2">
    <property type="entry name" value="PHOSPHOCARRIER PROTEIN NPR"/>
    <property type="match status" value="1"/>
</dbReference>
<evidence type="ECO:0000256" key="1">
    <source>
        <dbReference type="ARBA" id="ARBA00003681"/>
    </source>
</evidence>
<dbReference type="GO" id="GO:0009401">
    <property type="term" value="P:phosphoenolpyruvate-dependent sugar phosphotransferase system"/>
    <property type="evidence" value="ECO:0007669"/>
    <property type="project" value="UniProtKB-KW"/>
</dbReference>
<dbReference type="PROSITE" id="PS00369">
    <property type="entry name" value="PTS_HPR_HIS"/>
    <property type="match status" value="1"/>
</dbReference>
<keyword evidence="7" id="KW-0808">Transferase</keyword>
<gene>
    <name evidence="7" type="primary">ptsH</name>
    <name evidence="7" type="ORF">HALOF300_00081</name>
</gene>
<dbReference type="GO" id="GO:0005737">
    <property type="term" value="C:cytoplasm"/>
    <property type="evidence" value="ECO:0007669"/>
    <property type="project" value="UniProtKB-SubCell"/>
</dbReference>
<dbReference type="SUPFAM" id="SSF55594">
    <property type="entry name" value="HPr-like"/>
    <property type="match status" value="1"/>
</dbReference>
<comment type="caution">
    <text evidence="7">The sequence shown here is derived from an EMBL/GenBank/DDBJ whole genome shotgun (WGS) entry which is preliminary data.</text>
</comment>
<evidence type="ECO:0000313" key="7">
    <source>
        <dbReference type="EMBL" id="VZO34811.1"/>
    </source>
</evidence>
<dbReference type="CDD" id="cd00367">
    <property type="entry name" value="PTS-HPr_like"/>
    <property type="match status" value="1"/>
</dbReference>
<dbReference type="RefSeq" id="WP_156738677.1">
    <property type="nucleotide sequence ID" value="NZ_CACRYJ010000004.1"/>
</dbReference>
<reference evidence="7 8" key="1">
    <citation type="submission" date="2019-11" db="EMBL/GenBank/DDBJ databases">
        <authorList>
            <person name="Criscuolo A."/>
        </authorList>
    </citation>
    <scope>NUCLEOTIDE SEQUENCE [LARGE SCALE GENOMIC DNA]</scope>
    <source>
        <strain evidence="7">CIP111667</strain>
    </source>
</reference>
<comment type="subcellular location">
    <subcellularLocation>
        <location evidence="2">Cytoplasm</location>
    </subcellularLocation>
</comment>
<dbReference type="EMBL" id="CACRYJ010000004">
    <property type="protein sequence ID" value="VZO34811.1"/>
    <property type="molecule type" value="Genomic_DNA"/>
</dbReference>
<dbReference type="PROSITE" id="PS51350">
    <property type="entry name" value="PTS_HPR_DOM"/>
    <property type="match status" value="1"/>
</dbReference>
<protein>
    <recommendedName>
        <fullName evidence="3">Phosphocarrier protein HPr</fullName>
    </recommendedName>
</protein>
<evidence type="ECO:0000256" key="4">
    <source>
        <dbReference type="ARBA" id="ARBA00022490"/>
    </source>
</evidence>
<evidence type="ECO:0000256" key="5">
    <source>
        <dbReference type="ARBA" id="ARBA00022683"/>
    </source>
</evidence>
<comment type="function">
    <text evidence="1">General (non sugar-specific) component of the phosphoenolpyruvate-dependent sugar phosphotransferase system (sugar PTS). This major carbohydrate active-transport system catalyzes the phosphorylation of incoming sugar substrates concomitantly with their translocation across the cell membrane. The phosphoryl group from phosphoenolpyruvate (PEP) is transferred to the phosphoryl carrier protein HPr by enzyme I. Phospho-HPr then transfers it to the PTS EIIA domain.</text>
</comment>
<feature type="domain" description="HPr" evidence="6">
    <location>
        <begin position="1"/>
        <end position="88"/>
    </location>
</feature>